<name>A0A420VDP4_9BACI</name>
<sequence>MFQLADLIKKKIMEDDSSRLIFELIEKEGIQDGKAFIEDILDRYYKEDDPKKVLAVTKNRKLSRRKKEWYDNAISGYQHFLKTKEIKRGVYRHLVDHYLWLKEIEMEKGSVFLNNMVGAHSPEKAMDMMIEKIEQWRNDEDRYLIEYPFFQSFSVKLKKKSLEVDGILLVGKAFIEVVEEQGHFLFKGETDEGLDDESLKTYVKKMPSIFLDTPISAISGQTKYEVDQEKVIHDPSGELVEVKTRRSFELAENYKMYVDRFSLKAGTKSIQTPDMTDERLFVKMLEHRDPDFQKNKRIFVYLNELLLEFYGSDNAKNYKNLRERLFRLGFFRVARIYNDGVVKIRSLFDTLDIDKDENNRWYVHGKVSDTIWDIIVRDNFVKIYSEKINELKSDLAHHLAFIIQKERILHHEKGKDTIVFRLKWNDFLTSIRMNKRSKEENMKEIAKGLSEIREKNFLINFQRDTSYSFLIQCYTLNEYELKDRVSIHSIFSKPSSNLLLEDKKEI</sequence>
<evidence type="ECO:0000313" key="1">
    <source>
        <dbReference type="EMBL" id="RKO61812.1"/>
    </source>
</evidence>
<proteinExistence type="predicted"/>
<protein>
    <submittedName>
        <fullName evidence="1">Uncharacterized protein</fullName>
    </submittedName>
</protein>
<dbReference type="EMBL" id="AZRV01000035">
    <property type="protein sequence ID" value="RKO61812.1"/>
    <property type="molecule type" value="Genomic_DNA"/>
</dbReference>
<dbReference type="Proteomes" id="UP000286235">
    <property type="component" value="Unassembled WGS sequence"/>
</dbReference>
<dbReference type="RefSeq" id="WP_120669249.1">
    <property type="nucleotide sequence ID" value="NZ_AZRV01000035.1"/>
</dbReference>
<reference evidence="1 2" key="1">
    <citation type="submission" date="2013-12" db="EMBL/GenBank/DDBJ databases">
        <title>Genome and proteome characterization of Caldibacillus debilis GB1 derived from a cellulolytic aero-tolerant co-culture.</title>
        <authorList>
            <person name="Wushke S.T."/>
            <person name="Zhang X."/>
            <person name="Fristensky B."/>
            <person name="Wilkins J.A."/>
            <person name="Levin D.B."/>
            <person name="Sparling R."/>
        </authorList>
    </citation>
    <scope>NUCLEOTIDE SEQUENCE [LARGE SCALE GENOMIC DNA]</scope>
    <source>
        <strain evidence="1 2">GB1</strain>
    </source>
</reference>
<keyword evidence="2" id="KW-1185">Reference proteome</keyword>
<dbReference type="AlphaFoldDB" id="A0A420VDP4"/>
<evidence type="ECO:0000313" key="2">
    <source>
        <dbReference type="Proteomes" id="UP000286235"/>
    </source>
</evidence>
<accession>A0A420VDP4</accession>
<organism evidence="1 2">
    <name type="scientific">Caldibacillus debilis GB1</name>
    <dbReference type="NCBI Taxonomy" id="1339248"/>
    <lineage>
        <taxon>Bacteria</taxon>
        <taxon>Bacillati</taxon>
        <taxon>Bacillota</taxon>
        <taxon>Bacilli</taxon>
        <taxon>Bacillales</taxon>
        <taxon>Bacillaceae</taxon>
        <taxon>Caldibacillus</taxon>
    </lineage>
</organism>
<gene>
    <name evidence="1" type="ORF">Cdeb_01307</name>
</gene>
<comment type="caution">
    <text evidence="1">The sequence shown here is derived from an EMBL/GenBank/DDBJ whole genome shotgun (WGS) entry which is preliminary data.</text>
</comment>